<evidence type="ECO:0008006" key="5">
    <source>
        <dbReference type="Google" id="ProtNLM"/>
    </source>
</evidence>
<feature type="transmembrane region" description="Helical" evidence="2">
    <location>
        <begin position="282"/>
        <end position="301"/>
    </location>
</feature>
<reference evidence="3 4" key="1">
    <citation type="submission" date="2013-12" db="EMBL/GenBank/DDBJ databases">
        <authorList>
            <person name="Stott M."/>
        </authorList>
    </citation>
    <scope>NUCLEOTIDE SEQUENCE [LARGE SCALE GENOMIC DNA]</scope>
    <source>
        <strain evidence="3 4">K22</strain>
    </source>
</reference>
<dbReference type="STRING" id="454194.PYK22_02466"/>
<feature type="transmembrane region" description="Helical" evidence="2">
    <location>
        <begin position="167"/>
        <end position="183"/>
    </location>
</feature>
<dbReference type="EMBL" id="CBXV010000008">
    <property type="protein sequence ID" value="CDM66436.1"/>
    <property type="molecule type" value="Genomic_DNA"/>
</dbReference>
<keyword evidence="4" id="KW-1185">Reference proteome</keyword>
<organism evidence="3 4">
    <name type="scientific">Pyrinomonas methylaliphatogenes</name>
    <dbReference type="NCBI Taxonomy" id="454194"/>
    <lineage>
        <taxon>Bacteria</taxon>
        <taxon>Pseudomonadati</taxon>
        <taxon>Acidobacteriota</taxon>
        <taxon>Blastocatellia</taxon>
        <taxon>Blastocatellales</taxon>
        <taxon>Pyrinomonadaceae</taxon>
        <taxon>Pyrinomonas</taxon>
    </lineage>
</organism>
<dbReference type="OrthoDB" id="320304at2"/>
<feature type="transmembrane region" description="Helical" evidence="2">
    <location>
        <begin position="119"/>
        <end position="137"/>
    </location>
</feature>
<evidence type="ECO:0000313" key="4">
    <source>
        <dbReference type="Proteomes" id="UP000031518"/>
    </source>
</evidence>
<accession>A0A0B6WZ90</accession>
<feature type="transmembrane region" description="Helical" evidence="2">
    <location>
        <begin position="143"/>
        <end position="160"/>
    </location>
</feature>
<feature type="transmembrane region" description="Helical" evidence="2">
    <location>
        <begin position="195"/>
        <end position="217"/>
    </location>
</feature>
<feature type="transmembrane region" description="Helical" evidence="2">
    <location>
        <begin position="389"/>
        <end position="408"/>
    </location>
</feature>
<keyword evidence="2" id="KW-1133">Transmembrane helix</keyword>
<feature type="transmembrane region" description="Helical" evidence="2">
    <location>
        <begin position="28"/>
        <end position="47"/>
    </location>
</feature>
<feature type="region of interest" description="Disordered" evidence="1">
    <location>
        <begin position="540"/>
        <end position="563"/>
    </location>
</feature>
<dbReference type="RefSeq" id="WP_041977693.1">
    <property type="nucleotide sequence ID" value="NZ_CBXV010000008.1"/>
</dbReference>
<sequence>MHDVGTTENKGTSGEIEERAKEDWRTRLIQFIAGAIAIAFTFFYLQFRTQAILDVDGYYHIKWSRLIWEGLRQGHFPPPFPYLPLTTLNPQSYVDHHLLFHILLIPFTLFGDMRIGAKIAAALFGSLAVISCYWLIFRYRIKYPLVWLVALLACSAPFLYRLSMTRAQSVSIIFMVVGIYLLFERRYRWLAPLAFLYVWTYSLFVTLIAAAAIWVAVVWWSERRFEWRAFLWTIIGTVVGFVLNPYFPKNISLFIEHLLMKLTAKDFATSVGAEWYPYESWYLFYSSLVAFTAMVVGYVATGRSERSQAARPAFFLLFSTLLLIITARSRRFVEYWPPFAILFAAFALQPLFERARHAFGSLPADVLADLQPLLDQQAGDKKRRFREEIAPGLLCVLLLIPLGFNVYGTAQTIAEDENPFAYRGGMEWIKQHVPPGEIIFNTDWDDFPKLFFYDSIHRYVSGLDPTYLLDKDPELSRLYENITLGREPNPAPLIRERFGARYIFTDNQEVHDAFYDNIINSGWAEEVYSDDNCTVLRILDERREPPPTEDEQPDEPTDDEPQN</sequence>
<feature type="transmembrane region" description="Helical" evidence="2">
    <location>
        <begin position="229"/>
        <end position="247"/>
    </location>
</feature>
<name>A0A0B6WZ90_9BACT</name>
<dbReference type="AlphaFoldDB" id="A0A0B6WZ90"/>
<keyword evidence="2" id="KW-0812">Transmembrane</keyword>
<evidence type="ECO:0000256" key="2">
    <source>
        <dbReference type="SAM" id="Phobius"/>
    </source>
</evidence>
<feature type="transmembrane region" description="Helical" evidence="2">
    <location>
        <begin position="313"/>
        <end position="329"/>
    </location>
</feature>
<evidence type="ECO:0000256" key="1">
    <source>
        <dbReference type="SAM" id="MobiDB-lite"/>
    </source>
</evidence>
<gene>
    <name evidence="3" type="ORF">PYK22_02466</name>
</gene>
<keyword evidence="2" id="KW-0472">Membrane</keyword>
<dbReference type="Proteomes" id="UP000031518">
    <property type="component" value="Unassembled WGS sequence"/>
</dbReference>
<evidence type="ECO:0000313" key="3">
    <source>
        <dbReference type="EMBL" id="CDM66436.1"/>
    </source>
</evidence>
<proteinExistence type="predicted"/>
<feature type="compositionally biased region" description="Acidic residues" evidence="1">
    <location>
        <begin position="547"/>
        <end position="563"/>
    </location>
</feature>
<reference evidence="3 4" key="2">
    <citation type="submission" date="2015-01" db="EMBL/GenBank/DDBJ databases">
        <title>Complete genome sequence of Pyrinomonas methylaliphatogenes type strain K22T.</title>
        <authorList>
            <person name="Lee K.C.Y."/>
            <person name="Power J.F."/>
            <person name="Dunfield P.F."/>
            <person name="Morgan X.C."/>
            <person name="Huttenhower C."/>
            <person name="Stott M.B."/>
        </authorList>
    </citation>
    <scope>NUCLEOTIDE SEQUENCE [LARGE SCALE GENOMIC DNA]</scope>
    <source>
        <strain evidence="3 4">K22</strain>
    </source>
</reference>
<protein>
    <recommendedName>
        <fullName evidence="5">Glycosyltransferase RgtA/B/C/D-like domain-containing protein</fullName>
    </recommendedName>
</protein>